<proteinExistence type="predicted"/>
<feature type="region of interest" description="Disordered" evidence="1">
    <location>
        <begin position="170"/>
        <end position="189"/>
    </location>
</feature>
<name>A0AAD9DAS8_9STRA</name>
<comment type="caution">
    <text evidence="3">The sequence shown here is derived from an EMBL/GenBank/DDBJ whole genome shotgun (WGS) entry which is preliminary data.</text>
</comment>
<dbReference type="Proteomes" id="UP001224775">
    <property type="component" value="Unassembled WGS sequence"/>
</dbReference>
<keyword evidence="4" id="KW-1185">Reference proteome</keyword>
<evidence type="ECO:0000313" key="3">
    <source>
        <dbReference type="EMBL" id="KAK1738898.1"/>
    </source>
</evidence>
<protein>
    <submittedName>
        <fullName evidence="3">Uncharacterized protein</fullName>
    </submittedName>
</protein>
<evidence type="ECO:0000313" key="4">
    <source>
        <dbReference type="Proteomes" id="UP001224775"/>
    </source>
</evidence>
<sequence>MTMTMTQFLSALLLGTMPVADGLTSHPSKNENDHHHSRKRKDNNTRKPHKKQQVKTTLCSTQDCNDSNGEAELVGLCKTYLTPISTCYNAQFLFPNDESWSDVDILDEIHYRPEMKKAPPNLKRTFYISKDGSCSSDVDYSWIQPFEVCEGPFGLPRPWGKFSLVDGDDVESDSLDEQETDFSAVVSEE</sequence>
<dbReference type="AlphaFoldDB" id="A0AAD9DAS8"/>
<gene>
    <name evidence="3" type="ORF">QTG54_010214</name>
</gene>
<feature type="chain" id="PRO_5042092102" evidence="2">
    <location>
        <begin position="23"/>
        <end position="189"/>
    </location>
</feature>
<keyword evidence="2" id="KW-0732">Signal</keyword>
<accession>A0AAD9DAS8</accession>
<feature type="signal peptide" evidence="2">
    <location>
        <begin position="1"/>
        <end position="22"/>
    </location>
</feature>
<feature type="compositionally biased region" description="Basic residues" evidence="1">
    <location>
        <begin position="35"/>
        <end position="53"/>
    </location>
</feature>
<evidence type="ECO:0000256" key="2">
    <source>
        <dbReference type="SAM" id="SignalP"/>
    </source>
</evidence>
<feature type="compositionally biased region" description="Acidic residues" evidence="1">
    <location>
        <begin position="170"/>
        <end position="180"/>
    </location>
</feature>
<dbReference type="EMBL" id="JATAAI010000019">
    <property type="protein sequence ID" value="KAK1738898.1"/>
    <property type="molecule type" value="Genomic_DNA"/>
</dbReference>
<organism evidence="3 4">
    <name type="scientific">Skeletonema marinoi</name>
    <dbReference type="NCBI Taxonomy" id="267567"/>
    <lineage>
        <taxon>Eukaryota</taxon>
        <taxon>Sar</taxon>
        <taxon>Stramenopiles</taxon>
        <taxon>Ochrophyta</taxon>
        <taxon>Bacillariophyta</taxon>
        <taxon>Coscinodiscophyceae</taxon>
        <taxon>Thalassiosirophycidae</taxon>
        <taxon>Thalassiosirales</taxon>
        <taxon>Skeletonemataceae</taxon>
        <taxon>Skeletonema</taxon>
        <taxon>Skeletonema marinoi-dohrnii complex</taxon>
    </lineage>
</organism>
<evidence type="ECO:0000256" key="1">
    <source>
        <dbReference type="SAM" id="MobiDB-lite"/>
    </source>
</evidence>
<reference evidence="3" key="1">
    <citation type="submission" date="2023-06" db="EMBL/GenBank/DDBJ databases">
        <title>Survivors Of The Sea: Transcriptome response of Skeletonema marinoi to long-term dormancy.</title>
        <authorList>
            <person name="Pinder M.I.M."/>
            <person name="Kourtchenko O."/>
            <person name="Robertson E.K."/>
            <person name="Larsson T."/>
            <person name="Maumus F."/>
            <person name="Osuna-Cruz C.M."/>
            <person name="Vancaester E."/>
            <person name="Stenow R."/>
            <person name="Vandepoele K."/>
            <person name="Ploug H."/>
            <person name="Bruchert V."/>
            <person name="Godhe A."/>
            <person name="Topel M."/>
        </authorList>
    </citation>
    <scope>NUCLEOTIDE SEQUENCE</scope>
    <source>
        <strain evidence="3">R05AC</strain>
    </source>
</reference>
<feature type="region of interest" description="Disordered" evidence="1">
    <location>
        <begin position="20"/>
        <end position="60"/>
    </location>
</feature>